<feature type="region of interest" description="Disordered" evidence="16">
    <location>
        <begin position="1"/>
        <end position="20"/>
    </location>
</feature>
<evidence type="ECO:0000256" key="12">
    <source>
        <dbReference type="ARBA" id="ARBA00023242"/>
    </source>
</evidence>
<dbReference type="InterPro" id="IPR050628">
    <property type="entry name" value="SNF2_RAD54_helicase_TF"/>
</dbReference>
<evidence type="ECO:0000313" key="19">
    <source>
        <dbReference type="EMBL" id="KAK4882340.1"/>
    </source>
</evidence>
<dbReference type="InterPro" id="IPR049730">
    <property type="entry name" value="SNF2/RAD54-like_C"/>
</dbReference>
<evidence type="ECO:0000256" key="7">
    <source>
        <dbReference type="ARBA" id="ARBA00022806"/>
    </source>
</evidence>
<dbReference type="PROSITE" id="PS51194">
    <property type="entry name" value="HELICASE_CTER"/>
    <property type="match status" value="1"/>
</dbReference>
<proteinExistence type="inferred from homology"/>
<comment type="caution">
    <text evidence="19">The sequence shown here is derived from an EMBL/GenBank/DDBJ whole genome shotgun (WGS) entry which is preliminary data.</text>
</comment>
<evidence type="ECO:0000256" key="10">
    <source>
        <dbReference type="ARBA" id="ARBA00023125"/>
    </source>
</evidence>
<dbReference type="Proteomes" id="UP001353858">
    <property type="component" value="Unassembled WGS sequence"/>
</dbReference>
<evidence type="ECO:0000256" key="3">
    <source>
        <dbReference type="ARBA" id="ARBA00022472"/>
    </source>
</evidence>
<keyword evidence="20" id="KW-1185">Reference proteome</keyword>
<evidence type="ECO:0000256" key="16">
    <source>
        <dbReference type="SAM" id="MobiDB-lite"/>
    </source>
</evidence>
<name>A0AAN7P6V2_9COLE</name>
<keyword evidence="8" id="KW-0067">ATP-binding</keyword>
<evidence type="ECO:0000256" key="11">
    <source>
        <dbReference type="ARBA" id="ARBA00023163"/>
    </source>
</evidence>
<keyword evidence="3" id="KW-0806">Transcription termination</keyword>
<dbReference type="GO" id="GO:0005634">
    <property type="term" value="C:nucleus"/>
    <property type="evidence" value="ECO:0007669"/>
    <property type="project" value="UniProtKB-SubCell"/>
</dbReference>
<dbReference type="FunFam" id="3.40.50.10810:FF:000043">
    <property type="entry name" value="Transcription termination factor 2"/>
    <property type="match status" value="1"/>
</dbReference>
<dbReference type="GO" id="GO:0005737">
    <property type="term" value="C:cytoplasm"/>
    <property type="evidence" value="ECO:0007669"/>
    <property type="project" value="UniProtKB-ARBA"/>
</dbReference>
<accession>A0AAN7P6V2</accession>
<keyword evidence="12" id="KW-0539">Nucleus</keyword>
<dbReference type="Pfam" id="PF00271">
    <property type="entry name" value="Helicase_C"/>
    <property type="match status" value="1"/>
</dbReference>
<dbReference type="InterPro" id="IPR001650">
    <property type="entry name" value="Helicase_C-like"/>
</dbReference>
<dbReference type="SMART" id="SM00487">
    <property type="entry name" value="DEXDc"/>
    <property type="match status" value="1"/>
</dbReference>
<dbReference type="SMART" id="SM00490">
    <property type="entry name" value="HELICc"/>
    <property type="match status" value="1"/>
</dbReference>
<dbReference type="GO" id="GO:0008094">
    <property type="term" value="F:ATP-dependent activity, acting on DNA"/>
    <property type="evidence" value="ECO:0007669"/>
    <property type="project" value="UniProtKB-ARBA"/>
</dbReference>
<feature type="domain" description="Helicase C-terminal" evidence="18">
    <location>
        <begin position="455"/>
        <end position="607"/>
    </location>
</feature>
<evidence type="ECO:0000256" key="1">
    <source>
        <dbReference type="ARBA" id="ARBA00004123"/>
    </source>
</evidence>
<evidence type="ECO:0000256" key="15">
    <source>
        <dbReference type="ARBA" id="ARBA00082628"/>
    </source>
</evidence>
<keyword evidence="11" id="KW-0804">Transcription</keyword>
<organism evidence="19 20">
    <name type="scientific">Aquatica leii</name>
    <dbReference type="NCBI Taxonomy" id="1421715"/>
    <lineage>
        <taxon>Eukaryota</taxon>
        <taxon>Metazoa</taxon>
        <taxon>Ecdysozoa</taxon>
        <taxon>Arthropoda</taxon>
        <taxon>Hexapoda</taxon>
        <taxon>Insecta</taxon>
        <taxon>Pterygota</taxon>
        <taxon>Neoptera</taxon>
        <taxon>Endopterygota</taxon>
        <taxon>Coleoptera</taxon>
        <taxon>Polyphaga</taxon>
        <taxon>Elateriformia</taxon>
        <taxon>Elateroidea</taxon>
        <taxon>Lampyridae</taxon>
        <taxon>Luciolinae</taxon>
        <taxon>Aquatica</taxon>
    </lineage>
</organism>
<dbReference type="InterPro" id="IPR014001">
    <property type="entry name" value="Helicase_ATP-bd"/>
</dbReference>
<dbReference type="GO" id="GO:0016787">
    <property type="term" value="F:hydrolase activity"/>
    <property type="evidence" value="ECO:0007669"/>
    <property type="project" value="UniProtKB-KW"/>
</dbReference>
<keyword evidence="7" id="KW-0347">Helicase</keyword>
<keyword evidence="10" id="KW-0238">DNA-binding</keyword>
<dbReference type="Gene3D" id="3.40.50.10810">
    <property type="entry name" value="Tandem AAA-ATPase domain"/>
    <property type="match status" value="1"/>
</dbReference>
<keyword evidence="5" id="KW-0547">Nucleotide-binding</keyword>
<reference evidence="20" key="1">
    <citation type="submission" date="2023-01" db="EMBL/GenBank/DDBJ databases">
        <title>Key to firefly adult light organ development and bioluminescence: homeobox transcription factors regulate luciferase expression and transportation to peroxisome.</title>
        <authorList>
            <person name="Fu X."/>
        </authorList>
    </citation>
    <scope>NUCLEOTIDE SEQUENCE [LARGE SCALE GENOMIC DNA]</scope>
</reference>
<gene>
    <name evidence="19" type="ORF">RN001_005659</name>
</gene>
<evidence type="ECO:0000259" key="17">
    <source>
        <dbReference type="PROSITE" id="PS51192"/>
    </source>
</evidence>
<dbReference type="InterPro" id="IPR038718">
    <property type="entry name" value="SNF2-like_sf"/>
</dbReference>
<dbReference type="PROSITE" id="PS51192">
    <property type="entry name" value="HELICASE_ATP_BIND_1"/>
    <property type="match status" value="1"/>
</dbReference>
<dbReference type="AlphaFoldDB" id="A0AAN7P6V2"/>
<comment type="similarity">
    <text evidence="2">Belongs to the SNF2/RAD54 helicase family.</text>
</comment>
<keyword evidence="9" id="KW-0805">Transcription regulation</keyword>
<dbReference type="GO" id="GO:0006281">
    <property type="term" value="P:DNA repair"/>
    <property type="evidence" value="ECO:0007669"/>
    <property type="project" value="TreeGrafter"/>
</dbReference>
<dbReference type="InterPro" id="IPR027417">
    <property type="entry name" value="P-loop_NTPase"/>
</dbReference>
<evidence type="ECO:0000256" key="8">
    <source>
        <dbReference type="ARBA" id="ARBA00022840"/>
    </source>
</evidence>
<comment type="subcellular location">
    <subcellularLocation>
        <location evidence="1">Nucleus</location>
    </subcellularLocation>
</comment>
<evidence type="ECO:0000313" key="20">
    <source>
        <dbReference type="Proteomes" id="UP001353858"/>
    </source>
</evidence>
<evidence type="ECO:0000256" key="6">
    <source>
        <dbReference type="ARBA" id="ARBA00022801"/>
    </source>
</evidence>
<keyword evidence="6" id="KW-0378">Hydrolase</keyword>
<evidence type="ECO:0000256" key="9">
    <source>
        <dbReference type="ARBA" id="ARBA00023015"/>
    </source>
</evidence>
<evidence type="ECO:0000256" key="14">
    <source>
        <dbReference type="ARBA" id="ARBA00079067"/>
    </source>
</evidence>
<sequence>MERLEQLHGSLKSCPTPKTLAEDPRGLKVELMPHQKYALAWLAWREQQKPSGGILADDMGLGKTLTMIALTLKTIESESDSDSNDENEDPTKTSKLKYRGGTLVVCPASLLYQWQSEVDKHVKKGRLTVALFHGANRDTSAKRLSGNDIVITTYSLVMSDINKDRTLFKIKWRRIILDEAHQVRNYKSQTSQAVCELFARSRWALTGTPIQNKELDLYSLLKFLRCSPFDVLPVWKRWVANKSTGGQDRLNTVMSSLLLRRTKEQLEEKKMLNCLPKKTWSLVEVSLEKDEMDVYQKMLIFSRTLFAQYLHQRAEKDTAALSGISTDNPNNEYFKMHQRLMKINRVRPVHSHEILMLLLRLRQICCHPSLITKMLEGEENLEDDEIQGFEEINLLEQLNKLNINQESEDDVESSTDLNAETQESFAKSSRNLMNPTHPVFAEDRKSSKMKVVLQLINDSIDNNDKIIVVSQWKTVLDLLTIQLKLNRILYYQLDGSVPVNKRMELVKKFNDSNDQVKVLLLSLSAGGVGLNLVGANRLLLFDLHWNPQLEIQAQDRIYRVGQSKPVTIFKLMASNTIEERIKSLQDKKLGIAQEVLSGVKIQDNNKLSLQDLKMLFNM</sequence>
<evidence type="ECO:0000256" key="4">
    <source>
        <dbReference type="ARBA" id="ARBA00022553"/>
    </source>
</evidence>
<protein>
    <recommendedName>
        <fullName evidence="13">Transcription termination factor 2</fullName>
    </recommendedName>
    <alternativeName>
        <fullName evidence="15">RNA polymerase II termination factor</fullName>
    </alternativeName>
    <alternativeName>
        <fullName evidence="14">Transcription release factor 2</fullName>
    </alternativeName>
</protein>
<dbReference type="GO" id="GO:0003677">
    <property type="term" value="F:DNA binding"/>
    <property type="evidence" value="ECO:0007669"/>
    <property type="project" value="UniProtKB-KW"/>
</dbReference>
<dbReference type="EMBL" id="JARPUR010000002">
    <property type="protein sequence ID" value="KAK4882340.1"/>
    <property type="molecule type" value="Genomic_DNA"/>
</dbReference>
<keyword evidence="4" id="KW-0597">Phosphoprotein</keyword>
<dbReference type="GO" id="GO:0004386">
    <property type="term" value="F:helicase activity"/>
    <property type="evidence" value="ECO:0007669"/>
    <property type="project" value="UniProtKB-KW"/>
</dbReference>
<dbReference type="PANTHER" id="PTHR45626">
    <property type="entry name" value="TRANSCRIPTION TERMINATION FACTOR 2-RELATED"/>
    <property type="match status" value="1"/>
</dbReference>
<dbReference type="GO" id="GO:0006353">
    <property type="term" value="P:DNA-templated transcription termination"/>
    <property type="evidence" value="ECO:0007669"/>
    <property type="project" value="UniProtKB-KW"/>
</dbReference>
<dbReference type="InterPro" id="IPR000330">
    <property type="entry name" value="SNF2_N"/>
</dbReference>
<dbReference type="Pfam" id="PF00176">
    <property type="entry name" value="SNF2-rel_dom"/>
    <property type="match status" value="1"/>
</dbReference>
<evidence type="ECO:0000259" key="18">
    <source>
        <dbReference type="PROSITE" id="PS51194"/>
    </source>
</evidence>
<dbReference type="CDD" id="cd18793">
    <property type="entry name" value="SF2_C_SNF"/>
    <property type="match status" value="1"/>
</dbReference>
<evidence type="ECO:0000256" key="2">
    <source>
        <dbReference type="ARBA" id="ARBA00007025"/>
    </source>
</evidence>
<dbReference type="PANTHER" id="PTHR45626:SF50">
    <property type="entry name" value="TRANSCRIPTION TERMINATION FACTOR 2"/>
    <property type="match status" value="1"/>
</dbReference>
<feature type="domain" description="Helicase ATP-binding" evidence="17">
    <location>
        <begin position="44"/>
        <end position="227"/>
    </location>
</feature>
<evidence type="ECO:0000256" key="13">
    <source>
        <dbReference type="ARBA" id="ARBA00070113"/>
    </source>
</evidence>
<dbReference type="GO" id="GO:0005524">
    <property type="term" value="F:ATP binding"/>
    <property type="evidence" value="ECO:0007669"/>
    <property type="project" value="UniProtKB-KW"/>
</dbReference>
<evidence type="ECO:0000256" key="5">
    <source>
        <dbReference type="ARBA" id="ARBA00022741"/>
    </source>
</evidence>
<dbReference type="Gene3D" id="3.40.50.300">
    <property type="entry name" value="P-loop containing nucleotide triphosphate hydrolases"/>
    <property type="match status" value="1"/>
</dbReference>
<dbReference type="SUPFAM" id="SSF52540">
    <property type="entry name" value="P-loop containing nucleoside triphosphate hydrolases"/>
    <property type="match status" value="2"/>
</dbReference>